<gene>
    <name evidence="1" type="ORF">UFOPK1755_00437</name>
</gene>
<dbReference type="AlphaFoldDB" id="A0A6J6F580"/>
<dbReference type="EMBL" id="CAEZTX010000024">
    <property type="protein sequence ID" value="CAB4580008.1"/>
    <property type="molecule type" value="Genomic_DNA"/>
</dbReference>
<evidence type="ECO:0000313" key="1">
    <source>
        <dbReference type="EMBL" id="CAB4580008.1"/>
    </source>
</evidence>
<accession>A0A6J6F580</accession>
<protein>
    <submittedName>
        <fullName evidence="1">Unannotated protein</fullName>
    </submittedName>
</protein>
<name>A0A6J6F580_9ZZZZ</name>
<reference evidence="1" key="1">
    <citation type="submission" date="2020-05" db="EMBL/GenBank/DDBJ databases">
        <authorList>
            <person name="Chiriac C."/>
            <person name="Salcher M."/>
            <person name="Ghai R."/>
            <person name="Kavagutti S V."/>
        </authorList>
    </citation>
    <scope>NUCLEOTIDE SEQUENCE</scope>
</reference>
<proteinExistence type="predicted"/>
<organism evidence="1">
    <name type="scientific">freshwater metagenome</name>
    <dbReference type="NCBI Taxonomy" id="449393"/>
    <lineage>
        <taxon>unclassified sequences</taxon>
        <taxon>metagenomes</taxon>
        <taxon>ecological metagenomes</taxon>
    </lineage>
</organism>
<sequence length="433" mass="47638">MRNKFSATICSALLIVSAVIAIPSSTAADLKLTPYEPCEIVNQAPCIESFTLIDSKGKRTKAIPGGPTSPLTYEFASQKSTPTTTYQWYAPGIKHENKIELMTLHVYHFPLGAKYCWTLTECSTNVDETIIYLFASGWGVPAPTVDFIDKENDLLCGTADKPEKCIRMWGLNEDYQYEITLRPLPSFDFSHANGEAKNGQVRGGVNSKGDRIITFTGEPVTFSYNVETPLKPKDVSQQRADVSYSYIGVYAHTTISGQSEWLKRCDYGREMSLWYSGQLQSMPMWLAQDSALTLQVSSTHYRADNSKNLGVFNIDMPIETARCLWGVDLSKAVSASVSASYPELGIAELVTTTSRVEGKFFKVSASGFHYSAPIIKVKVAQEKAITPTPTVEPTPTATIKPVPVQKTITCVKGKTTKKIKAVAPKCPAGYKKK</sequence>